<dbReference type="InterPro" id="IPR010294">
    <property type="entry name" value="ADAMTS_spacer1"/>
</dbReference>
<keyword evidence="6" id="KW-0646">Protease inhibitor</keyword>
<keyword evidence="9" id="KW-0084">Basement membrane</keyword>
<feature type="domain" description="Ig-like" evidence="16">
    <location>
        <begin position="2127"/>
        <end position="2221"/>
    </location>
</feature>
<feature type="domain" description="BPTI/Kunitz inhibitor" evidence="15">
    <location>
        <begin position="1788"/>
        <end position="1838"/>
    </location>
</feature>
<dbReference type="Gene3D" id="2.60.120.830">
    <property type="match status" value="1"/>
</dbReference>
<evidence type="ECO:0000256" key="7">
    <source>
        <dbReference type="ARBA" id="ARBA00022729"/>
    </source>
</evidence>
<feature type="domain" description="WAP" evidence="18">
    <location>
        <begin position="2071"/>
        <end position="2121"/>
    </location>
</feature>
<dbReference type="InterPro" id="IPR003599">
    <property type="entry name" value="Ig_sub"/>
</dbReference>
<dbReference type="InterPro" id="IPR002223">
    <property type="entry name" value="Kunitz_BPTI"/>
</dbReference>
<feature type="domain" description="Ig-like" evidence="16">
    <location>
        <begin position="2252"/>
        <end position="2350"/>
    </location>
</feature>
<feature type="domain" description="PLAC" evidence="17">
    <location>
        <begin position="2356"/>
        <end position="2395"/>
    </location>
</feature>
<dbReference type="GO" id="GO:0004222">
    <property type="term" value="F:metalloendopeptidase activity"/>
    <property type="evidence" value="ECO:0007669"/>
    <property type="project" value="TreeGrafter"/>
</dbReference>
<dbReference type="CDD" id="cd00199">
    <property type="entry name" value="WAP"/>
    <property type="match status" value="1"/>
</dbReference>
<dbReference type="SUPFAM" id="SSF82895">
    <property type="entry name" value="TSP-1 type 1 repeat"/>
    <property type="match status" value="7"/>
</dbReference>
<dbReference type="FunFam" id="4.10.410.10:FF:000020">
    <property type="entry name" value="Collagen, type VI, alpha 3"/>
    <property type="match status" value="6"/>
</dbReference>
<dbReference type="EMBL" id="BMAO01031174">
    <property type="protein sequence ID" value="GFQ72946.1"/>
    <property type="molecule type" value="Genomic_DNA"/>
</dbReference>
<dbReference type="Pfam" id="PF19030">
    <property type="entry name" value="TSP1_ADAMTS"/>
    <property type="match status" value="6"/>
</dbReference>
<name>A0A8X6KH43_TRICU</name>
<feature type="domain" description="ShKT" evidence="19">
    <location>
        <begin position="2360"/>
        <end position="2394"/>
    </location>
</feature>
<dbReference type="InterPro" id="IPR007110">
    <property type="entry name" value="Ig-like_dom"/>
</dbReference>
<dbReference type="PROSITE" id="PS51390">
    <property type="entry name" value="WAP"/>
    <property type="match status" value="1"/>
</dbReference>
<evidence type="ECO:0000256" key="8">
    <source>
        <dbReference type="ARBA" id="ARBA00022737"/>
    </source>
</evidence>
<dbReference type="PRINTS" id="PR00759">
    <property type="entry name" value="BASICPTASE"/>
</dbReference>
<feature type="domain" description="BPTI/Kunitz inhibitor" evidence="15">
    <location>
        <begin position="1602"/>
        <end position="1652"/>
    </location>
</feature>
<dbReference type="InterPro" id="IPR013098">
    <property type="entry name" value="Ig_I-set"/>
</dbReference>
<evidence type="ECO:0000259" key="16">
    <source>
        <dbReference type="PROSITE" id="PS50835"/>
    </source>
</evidence>
<feature type="domain" description="BPTI/Kunitz inhibitor" evidence="15">
    <location>
        <begin position="1731"/>
        <end position="1781"/>
    </location>
</feature>
<comment type="function">
    <text evidence="1">Has antibacterial activity.</text>
</comment>
<dbReference type="Pfam" id="PF00095">
    <property type="entry name" value="WAP"/>
    <property type="match status" value="1"/>
</dbReference>
<dbReference type="FunFam" id="4.10.410.10:FF:000005">
    <property type="entry name" value="Pancreatic trypsin inhibitor"/>
    <property type="match status" value="1"/>
</dbReference>
<dbReference type="GO" id="GO:0090729">
    <property type="term" value="F:toxin activity"/>
    <property type="evidence" value="ECO:0007669"/>
    <property type="project" value="UniProtKB-KW"/>
</dbReference>
<dbReference type="PROSITE" id="PS51670">
    <property type="entry name" value="SHKT"/>
    <property type="match status" value="1"/>
</dbReference>
<dbReference type="FunFam" id="2.20.100.10:FF:000005">
    <property type="entry name" value="ADAM metallopeptidase with thrombospondin type 1 motif 9"/>
    <property type="match status" value="2"/>
</dbReference>
<dbReference type="PROSITE" id="PS50900">
    <property type="entry name" value="PLAC"/>
    <property type="match status" value="1"/>
</dbReference>
<dbReference type="CDD" id="cd22639">
    <property type="entry name" value="Kunitz_papilin_lacunin-like"/>
    <property type="match status" value="1"/>
</dbReference>
<evidence type="ECO:0000259" key="17">
    <source>
        <dbReference type="PROSITE" id="PS50900"/>
    </source>
</evidence>
<evidence type="ECO:0000256" key="14">
    <source>
        <dbReference type="SAM" id="SignalP"/>
    </source>
</evidence>
<dbReference type="SMART" id="SM00131">
    <property type="entry name" value="KU"/>
    <property type="match status" value="8"/>
</dbReference>
<dbReference type="CDD" id="cd00109">
    <property type="entry name" value="Kunitz-type"/>
    <property type="match status" value="7"/>
</dbReference>
<dbReference type="GO" id="GO:0005576">
    <property type="term" value="C:extracellular region"/>
    <property type="evidence" value="ECO:0007669"/>
    <property type="project" value="InterPro"/>
</dbReference>
<evidence type="ECO:0000259" key="19">
    <source>
        <dbReference type="PROSITE" id="PS51670"/>
    </source>
</evidence>
<dbReference type="InterPro" id="IPR003582">
    <property type="entry name" value="ShKT_dom"/>
</dbReference>
<comment type="caution">
    <text evidence="13">Lacks conserved residue(s) required for the propagation of feature annotation.</text>
</comment>
<evidence type="ECO:0000256" key="1">
    <source>
        <dbReference type="ARBA" id="ARBA00002878"/>
    </source>
</evidence>
<dbReference type="GO" id="GO:0030198">
    <property type="term" value="P:extracellular matrix organization"/>
    <property type="evidence" value="ECO:0007669"/>
    <property type="project" value="InterPro"/>
</dbReference>
<feature type="domain" description="BPTI/Kunitz inhibitor" evidence="15">
    <location>
        <begin position="1661"/>
        <end position="1711"/>
    </location>
</feature>
<dbReference type="Pfam" id="PF00090">
    <property type="entry name" value="TSP_1"/>
    <property type="match status" value="1"/>
</dbReference>
<dbReference type="SMART" id="SM00409">
    <property type="entry name" value="IG"/>
    <property type="match status" value="2"/>
</dbReference>
<evidence type="ECO:0000256" key="4">
    <source>
        <dbReference type="ARBA" id="ARBA00022525"/>
    </source>
</evidence>
<dbReference type="Pfam" id="PF07679">
    <property type="entry name" value="I-set"/>
    <property type="match status" value="1"/>
</dbReference>
<evidence type="ECO:0000313" key="20">
    <source>
        <dbReference type="EMBL" id="GFQ72946.1"/>
    </source>
</evidence>
<keyword evidence="9" id="KW-0272">Extracellular matrix</keyword>
<dbReference type="Pfam" id="PF08686">
    <property type="entry name" value="PLAC"/>
    <property type="match status" value="1"/>
</dbReference>
<keyword evidence="10" id="KW-0722">Serine protease inhibitor</keyword>
<evidence type="ECO:0000259" key="18">
    <source>
        <dbReference type="PROSITE" id="PS51390"/>
    </source>
</evidence>
<keyword evidence="11 12" id="KW-1015">Disulfide bond</keyword>
<dbReference type="PROSITE" id="PS50279">
    <property type="entry name" value="BPTI_KUNITZ_2"/>
    <property type="match status" value="8"/>
</dbReference>
<dbReference type="InterPro" id="IPR003598">
    <property type="entry name" value="Ig_sub2"/>
</dbReference>
<reference evidence="20" key="1">
    <citation type="submission" date="2020-07" db="EMBL/GenBank/DDBJ databases">
        <title>Multicomponent nature underlies the extraordinary mechanical properties of spider dragline silk.</title>
        <authorList>
            <person name="Kono N."/>
            <person name="Nakamura H."/>
            <person name="Mori M."/>
            <person name="Yoshida Y."/>
            <person name="Ohtoshi R."/>
            <person name="Malay A.D."/>
            <person name="Moran D.A.P."/>
            <person name="Tomita M."/>
            <person name="Numata K."/>
            <person name="Arakawa K."/>
        </authorList>
    </citation>
    <scope>NUCLEOTIDE SEQUENCE</scope>
</reference>
<dbReference type="InterPro" id="IPR036645">
    <property type="entry name" value="Elafin-like_sf"/>
</dbReference>
<dbReference type="GO" id="GO:0006508">
    <property type="term" value="P:proteolysis"/>
    <property type="evidence" value="ECO:0007669"/>
    <property type="project" value="TreeGrafter"/>
</dbReference>
<feature type="disulfide bond" evidence="12">
    <location>
        <begin position="92"/>
        <end position="129"/>
    </location>
</feature>
<dbReference type="Gene3D" id="4.10.410.10">
    <property type="entry name" value="Pancreatic trypsin inhibitor Kunitz domain"/>
    <property type="match status" value="8"/>
</dbReference>
<dbReference type="PRINTS" id="PR01857">
    <property type="entry name" value="ADAMTSFAMILY"/>
</dbReference>
<organism evidence="20 21">
    <name type="scientific">Trichonephila clavata</name>
    <name type="common">Joro spider</name>
    <name type="synonym">Nephila clavata</name>
    <dbReference type="NCBI Taxonomy" id="2740835"/>
    <lineage>
        <taxon>Eukaryota</taxon>
        <taxon>Metazoa</taxon>
        <taxon>Ecdysozoa</taxon>
        <taxon>Arthropoda</taxon>
        <taxon>Chelicerata</taxon>
        <taxon>Arachnida</taxon>
        <taxon>Araneae</taxon>
        <taxon>Araneomorphae</taxon>
        <taxon>Entelegynae</taxon>
        <taxon>Araneoidea</taxon>
        <taxon>Nephilidae</taxon>
        <taxon>Trichonephila</taxon>
    </lineage>
</organism>
<dbReference type="PROSITE" id="PS50835">
    <property type="entry name" value="IG_LIKE"/>
    <property type="match status" value="2"/>
</dbReference>
<evidence type="ECO:0000256" key="5">
    <source>
        <dbReference type="ARBA" id="ARBA00022656"/>
    </source>
</evidence>
<evidence type="ECO:0000256" key="12">
    <source>
        <dbReference type="PIRSR" id="PIRSR613273-3"/>
    </source>
</evidence>
<dbReference type="SUPFAM" id="SSF48726">
    <property type="entry name" value="Immunoglobulin"/>
    <property type="match status" value="2"/>
</dbReference>
<evidence type="ECO:0000256" key="10">
    <source>
        <dbReference type="ARBA" id="ARBA00022900"/>
    </source>
</evidence>
<dbReference type="SMART" id="SM00209">
    <property type="entry name" value="TSP1"/>
    <property type="match status" value="7"/>
</dbReference>
<dbReference type="SMART" id="SM00217">
    <property type="entry name" value="WAP"/>
    <property type="match status" value="1"/>
</dbReference>
<dbReference type="Pfam" id="PF13927">
    <property type="entry name" value="Ig_3"/>
    <property type="match status" value="1"/>
</dbReference>
<evidence type="ECO:0000313" key="21">
    <source>
        <dbReference type="Proteomes" id="UP000887116"/>
    </source>
</evidence>
<dbReference type="InterPro" id="IPR036179">
    <property type="entry name" value="Ig-like_dom_sf"/>
</dbReference>
<dbReference type="SMART" id="SM00408">
    <property type="entry name" value="IGc2"/>
    <property type="match status" value="2"/>
</dbReference>
<keyword evidence="8" id="KW-0677">Repeat</keyword>
<feature type="domain" description="BPTI/Kunitz inhibitor" evidence="15">
    <location>
        <begin position="1481"/>
        <end position="1531"/>
    </location>
</feature>
<feature type="disulfide bond" evidence="12">
    <location>
        <begin position="103"/>
        <end position="114"/>
    </location>
</feature>
<dbReference type="PANTHER" id="PTHR13723:SF281">
    <property type="entry name" value="PAPILIN"/>
    <property type="match status" value="1"/>
</dbReference>
<keyword evidence="4" id="KW-0964">Secreted</keyword>
<evidence type="ECO:0000256" key="2">
    <source>
        <dbReference type="ARBA" id="ARBA00004302"/>
    </source>
</evidence>
<keyword evidence="21" id="KW-1185">Reference proteome</keyword>
<dbReference type="Gene3D" id="2.20.100.10">
    <property type="entry name" value="Thrombospondin type-1 (TSP1) repeat"/>
    <property type="match status" value="6"/>
</dbReference>
<protein>
    <submittedName>
        <fullName evidence="20">Papilin</fullName>
    </submittedName>
</protein>
<feature type="signal peptide" evidence="14">
    <location>
        <begin position="1"/>
        <end position="31"/>
    </location>
</feature>
<dbReference type="Pfam" id="PF05986">
    <property type="entry name" value="ADAMTS_spacer1"/>
    <property type="match status" value="1"/>
</dbReference>
<dbReference type="InterPro" id="IPR020901">
    <property type="entry name" value="Prtase_inh_Kunz-CS"/>
</dbReference>
<dbReference type="GO" id="GO:0004867">
    <property type="term" value="F:serine-type endopeptidase inhibitor activity"/>
    <property type="evidence" value="ECO:0007669"/>
    <property type="project" value="UniProtKB-KW"/>
</dbReference>
<dbReference type="InterPro" id="IPR013783">
    <property type="entry name" value="Ig-like_fold"/>
</dbReference>
<feature type="domain" description="BPTI/Kunitz inhibitor" evidence="15">
    <location>
        <begin position="1931"/>
        <end position="1981"/>
    </location>
</feature>
<gene>
    <name evidence="20" type="primary">Ppn</name>
    <name evidence="20" type="ORF">TNCT_33031</name>
</gene>
<dbReference type="InterPro" id="IPR036880">
    <property type="entry name" value="Kunitz_BPTI_sf"/>
</dbReference>
<dbReference type="InterPro" id="IPR013273">
    <property type="entry name" value="ADAMTS/ADAMTS-like"/>
</dbReference>
<feature type="chain" id="PRO_5036471241" evidence="14">
    <location>
        <begin position="32"/>
        <end position="2403"/>
    </location>
</feature>
<dbReference type="PANTHER" id="PTHR13723">
    <property type="entry name" value="ADAMTS A DISINTEGRIN AND METALLOPROTEASE WITH THROMBOSPONDIN MOTIFS PROTEASE"/>
    <property type="match status" value="1"/>
</dbReference>
<evidence type="ECO:0000256" key="13">
    <source>
        <dbReference type="PROSITE-ProRule" id="PRU01005"/>
    </source>
</evidence>
<dbReference type="InterPro" id="IPR010909">
    <property type="entry name" value="PLAC"/>
</dbReference>
<feature type="disulfide bond" evidence="12">
    <location>
        <begin position="88"/>
        <end position="124"/>
    </location>
</feature>
<evidence type="ECO:0000256" key="9">
    <source>
        <dbReference type="ARBA" id="ARBA00022869"/>
    </source>
</evidence>
<feature type="domain" description="BPTI/Kunitz inhibitor" evidence="15">
    <location>
        <begin position="1855"/>
        <end position="1905"/>
    </location>
</feature>
<evidence type="ECO:0000256" key="11">
    <source>
        <dbReference type="ARBA" id="ARBA00023157"/>
    </source>
</evidence>
<dbReference type="InterPro" id="IPR000884">
    <property type="entry name" value="TSP1_rpt"/>
</dbReference>
<feature type="disulfide bond" evidence="13">
    <location>
        <begin position="2369"/>
        <end position="2387"/>
    </location>
</feature>
<dbReference type="SUPFAM" id="SSF57256">
    <property type="entry name" value="Elafin-like"/>
    <property type="match status" value="1"/>
</dbReference>
<keyword evidence="7 14" id="KW-0732">Signal</keyword>
<dbReference type="InterPro" id="IPR008197">
    <property type="entry name" value="WAP_dom"/>
</dbReference>
<feature type="domain" description="BPTI/Kunitz inhibitor" evidence="15">
    <location>
        <begin position="1540"/>
        <end position="1590"/>
    </location>
</feature>
<feature type="disulfide bond" evidence="13">
    <location>
        <begin position="2378"/>
        <end position="2391"/>
    </location>
</feature>
<sequence>MSHYFSNTGLRLLPVICASITFLQTFPNVIASSDTPLRNKLLVRHRRQIYLTDPQPVPSYLNRSVIVQQSQQLPEYGPWGPWTESSECSRSCGGGIAYQDRICLDVRFDGSYSCVGASRRYFSCNVEDCPQPSGNFRGEQCARFNSVPYKGKYYSWVPYYNAQNPCELNCTPKGGNFVARLDRRVIDGTRCRDDGSLDVCVDAQCMAVGCDKVLGSTTKEDECRVCGGDGSTCRVVKGIFEEDNFEVGYNDILLIPVGATSIVIKEVQPTNNYLAIRNANEVFYLNGNYRIEFSREIRIAGTIFHYERRQRNQPEVIRARGPTSEVLYVVLLYQGKNFGVNYEYSVPVTTKVQLIDTYTWTLGDYEECSQTCGGGVQYRPVRCIRKSDRDEVNENLCDPIQKPSVNNSCNTHPCPSGWQIGEWSECSHSCGGGTQFRLVFCHQSREGSAVLMPDDLCPEPKPIFMRACNVDSQCPEWVPGEWSECDRTCGNGNRTRKVECFSDGEVREETMCDAEKKPLEFENCTLGPCEGVEWIVSDWSGCDDSCSSNVQSREVHCANEDGMVFPNDACDASKMPELTKPCPKSQVCEAMWHTSEWSECSVKCGHGVQSRVVFCGTWENDAVIKIDDDKCEPEKKFDNIRNCSVESCAGVWFTGPWNRCSVPCGGGERTRKVLCFHEDEVVDSDQCDPDEEPYATESCNMTPCDEDEIMTLGGCKDSKYGCCPDGVTPAGFNDEGCPKMDITSSNNTCEEAEYGCCADNFTLALGPFKKGCPPLGSCNATKYGCCPDGVTAASGADEGCDEADNCTNSTFGCCSDGLTPAAGPELEGCDESQIPCENSTFGCCSDGVSAAVGPDREGCENATTAFPIDVESSGEDCYSQEFGCCPDGLTPASGVDQEGCEGNATDCKTSAFGCCDDGVSYAQGPSKSGCFDDESSGDGDLIISCETTVFGCCPDNVTVAKGYDGEGCFPEDCSNSTFRCCPDNVTSATGPDNAGCFPEDCSNSTFGCCPDNVTSATGPDNAGCFPEDCSNSTFGCCPDNVTSATGPDNEGCFPEDCSNSTFGCCPDNVTSATGPENAGCFPEDCSNSTFGCCPDNITMAEGPNEEGCQPENCQNTTFGCCPDNETIAIGPDYEGCDVLVDCANTTYGCCPDNITVSGPNNEGCDVPVMDCDNTTYGCCPDNTTTASGPDYEGCDNTTDTVEVTTILPEPLSTTPAPECANATYGCCPDEVTTALGNNLEGCCFGMRFGCCPDNKTAALGPTFLGCGCQTYPYGCCPDDITPAQGFNYHGCKCENFRYGCCQDKLTPATGPNFEGCVCHLMQFGCCPDGRTPKINEHGDGCGCDSTRYGCCPDGKTAATSADLSGCPCDTLPYGCCPDGYTPARSSDLRECPCTAQRYGCCLDGRTVARGPNYEGCACDSTRFGCCLDGKTTAQGPNLYGCPCDTMRYGCCADGYTPATGPKYEGCPEVHQPKPKIPTEVCGFPKEPGPCRNYSIVWYFDVSYGRCARFWYGGCDGNGNNFATSEECEDTCVKPEGLEACLLPKATGPCEEKIPLWYYDAGSKNCESFTYGGCLGNNNRFVTKEACEQKCINLQPPVKVDVCSLPKDEGSCDGATIQWYYNKEALRCEQFYYGGCKGNANRFESRRECENSCAASNEVDICHLPQAVGSCTEFRERWFFDYENNKCHRFMYSGCDGNENNFGSFFECEKKCGKETTSDKEPLDLEFQTEFCFLTQDSGPCNLAEVNWYYDSSDGVCKEFYYGGCKGNRNRFKTRKECETSCFQAQDVCSLAVVQGPCSGSFTQWYYDKDQEDCIEFVFSGCQGNANRFNTKESCYQRCRREKLTTPAPLVPDDVCALPQEPGPCLGYYRMWFYDSSDNICKSFVYGGCEGNGNRFEKRIDCEASCIKKSVKVKEPIPVTLPPPRITNEDVCRLPVEPGPCNEAHPRWFYDAQTQNCLPFVFGGCGGNTNRFKSSELCLRFCAGVTATRPDRPIVNVPVTTSTAQPTQCPPSNCGEIRCPYGIEESFDTSGCSSCRCSNPCEVHSCPDGSRCAIDVTRTSQEGIRTEPVCRRVNKPGVCPAITGRFSSSAGDCETRCRDDADCRGDHKCCNNGCAMTCIPPENDLFVPATQAEPAHILPGPNITEGRLGEPAELPCNAAGWPKPTVTWWRETTMLPLSSQRYQQQANYALLISSVVYGDGGEYSCHAHNGIGSGAIFKVTLVIDIQPLSPSGGEEGDFNARDSEPGLIPESVPNLVPKPFDFAPLETRVSLLTNDPTVGAPLQVGCSVKGPSSGMKVTWHHDNELVQESDRKRILSNHTLLITKAEVADSGEYKCSAEYQNSYSTSSISIAVKDAPRDDSCIDNPQFSNCEVIVRNSYCNNKFYGKFCCASCMKAGLLQTPPQA</sequence>
<comment type="subcellular location">
    <subcellularLocation>
        <location evidence="2">Secreted</location>
        <location evidence="2">Extracellular space</location>
        <location evidence="2">Extracellular matrix</location>
        <location evidence="2">Basement membrane</location>
    </subcellularLocation>
</comment>
<accession>A0A8X6KH43</accession>
<dbReference type="InterPro" id="IPR036383">
    <property type="entry name" value="TSP1_rpt_sf"/>
</dbReference>
<evidence type="ECO:0000259" key="15">
    <source>
        <dbReference type="PROSITE" id="PS50279"/>
    </source>
</evidence>
<comment type="caution">
    <text evidence="20">The sequence shown here is derived from an EMBL/GenBank/DDBJ whole genome shotgun (WGS) entry which is preliminary data.</text>
</comment>
<dbReference type="Proteomes" id="UP000887116">
    <property type="component" value="Unassembled WGS sequence"/>
</dbReference>
<dbReference type="PROSITE" id="PS50092">
    <property type="entry name" value="TSP1"/>
    <property type="match status" value="7"/>
</dbReference>
<evidence type="ECO:0000256" key="3">
    <source>
        <dbReference type="ARBA" id="ARBA00022473"/>
    </source>
</evidence>
<dbReference type="Pfam" id="PF00014">
    <property type="entry name" value="Kunitz_BPTI"/>
    <property type="match status" value="8"/>
</dbReference>
<dbReference type="OrthoDB" id="5950222at2759"/>
<dbReference type="Gene3D" id="2.60.40.10">
    <property type="entry name" value="Immunoglobulins"/>
    <property type="match status" value="2"/>
</dbReference>
<dbReference type="SUPFAM" id="SSF57362">
    <property type="entry name" value="BPTI-like"/>
    <property type="match status" value="8"/>
</dbReference>
<dbReference type="GO" id="GO:0005604">
    <property type="term" value="C:basement membrane"/>
    <property type="evidence" value="ECO:0007669"/>
    <property type="project" value="UniProtKB-SubCell"/>
</dbReference>
<keyword evidence="5" id="KW-0800">Toxin</keyword>
<proteinExistence type="predicted"/>
<dbReference type="PROSITE" id="PS00280">
    <property type="entry name" value="BPTI_KUNITZ_1"/>
    <property type="match status" value="5"/>
</dbReference>
<evidence type="ECO:0000256" key="6">
    <source>
        <dbReference type="ARBA" id="ARBA00022690"/>
    </source>
</evidence>
<dbReference type="FunFam" id="2.60.120.830:FF:000001">
    <property type="entry name" value="A disintegrin and metalloproteinase with thrombospondin motifs 1"/>
    <property type="match status" value="1"/>
</dbReference>
<keyword evidence="3" id="KW-0217">Developmental protein</keyword>
<dbReference type="InterPro" id="IPR050439">
    <property type="entry name" value="ADAMTS_ADAMTS-like"/>
</dbReference>